<dbReference type="AlphaFoldDB" id="A0AA97L5P7"/>
<name>A0AA97L5P7_EUBMA</name>
<dbReference type="Proteomes" id="UP001190640">
    <property type="component" value="Chromosome 8"/>
</dbReference>
<evidence type="ECO:0000259" key="8">
    <source>
        <dbReference type="Pfam" id="PF13868"/>
    </source>
</evidence>
<gene>
    <name evidence="10" type="primary">CFAP53</name>
</gene>
<dbReference type="CTD" id="220136"/>
<evidence type="ECO:0000256" key="1">
    <source>
        <dbReference type="ARBA" id="ARBA00004138"/>
    </source>
</evidence>
<keyword evidence="4" id="KW-0966">Cell projection</keyword>
<comment type="similarity">
    <text evidence="5">Belongs to the CFAP53 family.</text>
</comment>
<feature type="coiled-coil region" evidence="7">
    <location>
        <begin position="84"/>
        <end position="168"/>
    </location>
</feature>
<keyword evidence="9" id="KW-1185">Reference proteome</keyword>
<evidence type="ECO:0000256" key="5">
    <source>
        <dbReference type="ARBA" id="ARBA00033747"/>
    </source>
</evidence>
<proteinExistence type="inferred from homology"/>
<feature type="coiled-coil region" evidence="7">
    <location>
        <begin position="208"/>
        <end position="279"/>
    </location>
</feature>
<comment type="subcellular location">
    <subcellularLocation>
        <location evidence="1">Cell projection</location>
        <location evidence="1">Cilium</location>
    </subcellularLocation>
</comment>
<feature type="coiled-coil region" evidence="7">
    <location>
        <begin position="403"/>
        <end position="487"/>
    </location>
</feature>
<dbReference type="KEGG" id="emc:129334919"/>
<dbReference type="PANTHER" id="PTHR31183">
    <property type="entry name" value="TRICHOPLEIN KERATIN FILAMENT-BINDING PROTEIN FAMILY MEMBER"/>
    <property type="match status" value="1"/>
</dbReference>
<keyword evidence="2 7" id="KW-0175">Coiled coil</keyword>
<dbReference type="GeneID" id="129334919"/>
<dbReference type="PANTHER" id="PTHR31183:SF1">
    <property type="entry name" value="CILIA- AND FLAGELLA-ASSOCIATED PROTEIN 53"/>
    <property type="match status" value="1"/>
</dbReference>
<evidence type="ECO:0000256" key="4">
    <source>
        <dbReference type="ARBA" id="ARBA00023273"/>
    </source>
</evidence>
<accession>A0AA97L5P7</accession>
<reference evidence="10" key="1">
    <citation type="submission" date="2025-08" db="UniProtKB">
        <authorList>
            <consortium name="RefSeq"/>
        </authorList>
    </citation>
    <scope>IDENTIFICATION</scope>
    <source>
        <tissue evidence="10">Blood</tissue>
    </source>
</reference>
<keyword evidence="10" id="KW-0282">Flagellum</keyword>
<feature type="domain" description="Trichohyalin-plectin-homology" evidence="8">
    <location>
        <begin position="159"/>
        <end position="491"/>
    </location>
</feature>
<dbReference type="InterPro" id="IPR043597">
    <property type="entry name" value="TPH_dom"/>
</dbReference>
<dbReference type="Pfam" id="PF13868">
    <property type="entry name" value="TPH"/>
    <property type="match status" value="1"/>
</dbReference>
<keyword evidence="3" id="KW-0969">Cilium</keyword>
<dbReference type="GO" id="GO:0005929">
    <property type="term" value="C:cilium"/>
    <property type="evidence" value="ECO:0007669"/>
    <property type="project" value="UniProtKB-SubCell"/>
</dbReference>
<protein>
    <recommendedName>
        <fullName evidence="6">Cilia- and flagella-associated protein 53</fullName>
    </recommendedName>
</protein>
<dbReference type="RefSeq" id="XP_054843274.1">
    <property type="nucleotide sequence ID" value="XM_054987299.1"/>
</dbReference>
<evidence type="ECO:0000313" key="10">
    <source>
        <dbReference type="RefSeq" id="XP_054843274.1"/>
    </source>
</evidence>
<evidence type="ECO:0000256" key="2">
    <source>
        <dbReference type="ARBA" id="ARBA00023054"/>
    </source>
</evidence>
<evidence type="ECO:0000256" key="3">
    <source>
        <dbReference type="ARBA" id="ARBA00023069"/>
    </source>
</evidence>
<evidence type="ECO:0000256" key="6">
    <source>
        <dbReference type="ARBA" id="ARBA00033773"/>
    </source>
</evidence>
<dbReference type="InterPro" id="IPR043596">
    <property type="entry name" value="CFAP53/TCHP"/>
</dbReference>
<organism evidence="9 10">
    <name type="scientific">Eublepharis macularius</name>
    <name type="common">Leopard gecko</name>
    <name type="synonym">Cyrtodactylus macularius</name>
    <dbReference type="NCBI Taxonomy" id="481883"/>
    <lineage>
        <taxon>Eukaryota</taxon>
        <taxon>Metazoa</taxon>
        <taxon>Chordata</taxon>
        <taxon>Craniata</taxon>
        <taxon>Vertebrata</taxon>
        <taxon>Euteleostomi</taxon>
        <taxon>Lepidosauria</taxon>
        <taxon>Squamata</taxon>
        <taxon>Bifurcata</taxon>
        <taxon>Gekkota</taxon>
        <taxon>Eublepharidae</taxon>
        <taxon>Eublepharinae</taxon>
        <taxon>Eublepharis</taxon>
    </lineage>
</organism>
<sequence length="517" mass="62661">MQSEWSRRLRREVTGPKPQSIAIRAKFPQAVGPGHKIQAWRAQDKVRHEASVYVKGHLLGRQINERDELNERKQLHRLVQKKVNAEMQGFLAEAEERRERLRDLLEKEERGYIAEMELIEEESTEDRKKKMRVKAKLLRENREEERRKIVAEKQEQQFRENCEELRMQCSQKHLLEVCEDRLAQLALKEELKKQREQEEAAFVALWEEDRLAKERRATEEERKRLERNSNMLNMLNTQRAVADAQKREEKRLKEEEAKYMEEERQLFKLEDERAEIDRQRKLRECGDMLLTSAREKMKRLHQARQEELALDMKVLDHALRQSQDDTDEQKRQKKERLKEQQIYRAYLAEQLEKEKRLEKEMDKLREEEMARMWARRAEHERQGKAARQRLMKEVLDTRQLQIQEKLQRNAQEQEALRKDKESLNAAVQEYNRLEEERYARRLRQTKEYREELQAQIDHVKQARDFEKEEERREYAAALEAERLLQQKMADVLSRPYMKLINLHPLRRQLACSSQPSN</sequence>
<evidence type="ECO:0000256" key="7">
    <source>
        <dbReference type="SAM" id="Coils"/>
    </source>
</evidence>
<evidence type="ECO:0000313" key="9">
    <source>
        <dbReference type="Proteomes" id="UP001190640"/>
    </source>
</evidence>